<dbReference type="Pfam" id="PF22679">
    <property type="entry name" value="T1R_D3-like"/>
    <property type="match status" value="1"/>
</dbReference>
<dbReference type="Pfam" id="PF18766">
    <property type="entry name" value="SWI2_SNF2"/>
    <property type="match status" value="1"/>
</dbReference>
<dbReference type="GO" id="GO:0003677">
    <property type="term" value="F:DNA binding"/>
    <property type="evidence" value="ECO:0007669"/>
    <property type="project" value="UniProtKB-KW"/>
</dbReference>
<evidence type="ECO:0000256" key="1">
    <source>
        <dbReference type="ARBA" id="ARBA00022747"/>
    </source>
</evidence>
<dbReference type="InterPro" id="IPR055180">
    <property type="entry name" value="HsdR_RecA-like_helicase_dom_2"/>
</dbReference>
<evidence type="ECO:0000259" key="4">
    <source>
        <dbReference type="Pfam" id="PF18766"/>
    </source>
</evidence>
<comment type="subunit">
    <text evidence="2">The type I restriction/modification system is composed of three polypeptides R, M and S.</text>
</comment>
<dbReference type="Gene3D" id="3.40.50.300">
    <property type="entry name" value="P-loop containing nucleotide triphosphate hydrolases"/>
    <property type="match status" value="2"/>
</dbReference>
<feature type="domain" description="SWI2/SNF2 ATPase" evidence="4">
    <location>
        <begin position="1"/>
        <end position="202"/>
    </location>
</feature>
<accession>A0A1T4R000</accession>
<dbReference type="AlphaFoldDB" id="A0A1T4R000"/>
<sequence>MVWLTKWILENITGARVLIITDREELDDQIEKIFTGVDLQIARSKSSDDLLNLLNNYDSRLMCSLIHKFGRRTGEVSDLDYEKYVEELKKTIPVGFSVKDKVFVFVDECHRTNSGKLHLAMKSIMPDSVFIGFTGTPLLKVDKEQKTTATLFGGFIHTYKFDQAVRDGVVLDLRYEARNVPKEVSSKDKIDAWFEAKTKGLMPKATAALKEKWATLQQLYSSKDRLEKIALDIIFDFETKQRLCDGRGNALLVAGSIAEACRYYEIFQEKNFKNCAIVSSYKPNRGELRTDFSSITEDSENWKKQKAYLKMLGYDPDVSVEDDDFYKKIEAFEKRVKDMFVDEPANMQLLIVVDKLLTGFDAPPCTYLYIDKPMHDHGLFQAICRVNRLDGDDKEFGYVVDYKELFGDLKDAVNSYTGNALSGFDEEDISGLLKNKLEEGKKRFEFLLQELETLTDDVEYPRDQLAFKHFFCGESGTVDPDNDHDFAKLRSKMYKLVSSLARAYADLKPAFDDVGYSKEEQEKYNRLVKEYVDLKDEIGLSSGDFIDLKQYDSAMRHLIDNYISASDSEKLGDMENFTLLAYIQKKQEEDLKNGNSESDKKHKSAQPNVAETIENNIRRKIIEKTPVNPKYYQKMSELFQTLIDERKEEVASYKEMLEKYAGLVIQVENPEENNSHPEAIRTSQALCALYDNFGEDEEYALALHKAVLDTKQDHFRGDLIKERQIKGGIYRVVQKYMNKAERDEQMATVEKIYEIVKEQAEY</sequence>
<dbReference type="NCBIfam" id="TIGR00348">
    <property type="entry name" value="hsdR"/>
    <property type="match status" value="1"/>
</dbReference>
<dbReference type="InterPro" id="IPR040980">
    <property type="entry name" value="SWI2_SNF2"/>
</dbReference>
<dbReference type="EC" id="3.1.21.3" evidence="2"/>
<dbReference type="PANTHER" id="PTHR30195">
    <property type="entry name" value="TYPE I SITE-SPECIFIC DEOXYRIBONUCLEASE PROTEIN SUBUNIT M AND R"/>
    <property type="match status" value="1"/>
</dbReference>
<keyword evidence="2" id="KW-0238">DNA-binding</keyword>
<comment type="function">
    <text evidence="2">Subunit R is required for both nuclease and ATPase activities, but not for modification.</text>
</comment>
<feature type="domain" description="Restriction endonuclease type I HsdR second RecA-like helicase" evidence="5">
    <location>
        <begin position="247"/>
        <end position="403"/>
    </location>
</feature>
<evidence type="ECO:0000256" key="3">
    <source>
        <dbReference type="SAM" id="MobiDB-lite"/>
    </source>
</evidence>
<organism evidence="6 7">
    <name type="scientific">Treponema berlinense</name>
    <dbReference type="NCBI Taxonomy" id="225004"/>
    <lineage>
        <taxon>Bacteria</taxon>
        <taxon>Pseudomonadati</taxon>
        <taxon>Spirochaetota</taxon>
        <taxon>Spirochaetia</taxon>
        <taxon>Spirochaetales</taxon>
        <taxon>Treponemataceae</taxon>
        <taxon>Treponema</taxon>
    </lineage>
</organism>
<dbReference type="InterPro" id="IPR027417">
    <property type="entry name" value="P-loop_NTPase"/>
</dbReference>
<dbReference type="InterPro" id="IPR051268">
    <property type="entry name" value="Type-I_R_enzyme_R_subunit"/>
</dbReference>
<keyword evidence="1 2" id="KW-0680">Restriction system</keyword>
<dbReference type="STRING" id="225004.SAMN02745152_02187"/>
<keyword evidence="2" id="KW-0378">Hydrolase</keyword>
<dbReference type="PANTHER" id="PTHR30195:SF15">
    <property type="entry name" value="TYPE I RESTRICTION ENZYME HINDI ENDONUCLEASE SUBUNIT"/>
    <property type="match status" value="1"/>
</dbReference>
<keyword evidence="2" id="KW-0067">ATP-binding</keyword>
<name>A0A1T4R000_9SPIR</name>
<dbReference type="GO" id="GO:0009035">
    <property type="term" value="F:type I site-specific deoxyribonuclease activity"/>
    <property type="evidence" value="ECO:0007669"/>
    <property type="project" value="UniProtKB-EC"/>
</dbReference>
<dbReference type="Proteomes" id="UP000190395">
    <property type="component" value="Unassembled WGS sequence"/>
</dbReference>
<evidence type="ECO:0000256" key="2">
    <source>
        <dbReference type="RuleBase" id="RU364115"/>
    </source>
</evidence>
<evidence type="ECO:0000313" key="7">
    <source>
        <dbReference type="Proteomes" id="UP000190395"/>
    </source>
</evidence>
<dbReference type="EMBL" id="FUXC01000023">
    <property type="protein sequence ID" value="SKA09349.1"/>
    <property type="molecule type" value="Genomic_DNA"/>
</dbReference>
<evidence type="ECO:0000259" key="5">
    <source>
        <dbReference type="Pfam" id="PF22679"/>
    </source>
</evidence>
<dbReference type="GO" id="GO:0005524">
    <property type="term" value="F:ATP binding"/>
    <property type="evidence" value="ECO:0007669"/>
    <property type="project" value="UniProtKB-KW"/>
</dbReference>
<reference evidence="6 7" key="1">
    <citation type="submission" date="2017-02" db="EMBL/GenBank/DDBJ databases">
        <authorList>
            <person name="Peterson S.W."/>
        </authorList>
    </citation>
    <scope>NUCLEOTIDE SEQUENCE [LARGE SCALE GENOMIC DNA]</scope>
    <source>
        <strain evidence="6 7">ATCC BAA-909</strain>
    </source>
</reference>
<comment type="catalytic activity">
    <reaction evidence="2">
        <text>Endonucleolytic cleavage of DNA to give random double-stranded fragments with terminal 5'-phosphates, ATP is simultaneously hydrolyzed.</text>
        <dbReference type="EC" id="3.1.21.3"/>
    </reaction>
</comment>
<feature type="compositionally biased region" description="Basic and acidic residues" evidence="3">
    <location>
        <begin position="590"/>
        <end position="600"/>
    </location>
</feature>
<evidence type="ECO:0000313" key="6">
    <source>
        <dbReference type="EMBL" id="SKA09349.1"/>
    </source>
</evidence>
<dbReference type="GO" id="GO:0009307">
    <property type="term" value="P:DNA restriction-modification system"/>
    <property type="evidence" value="ECO:0007669"/>
    <property type="project" value="UniProtKB-KW"/>
</dbReference>
<dbReference type="InterPro" id="IPR004473">
    <property type="entry name" value="Restrct_endonuc_typeI_HsdR"/>
</dbReference>
<gene>
    <name evidence="6" type="ORF">SAMN02745152_02187</name>
</gene>
<protein>
    <recommendedName>
        <fullName evidence="2">Type I restriction enzyme endonuclease subunit</fullName>
        <shortName evidence="2">R protein</shortName>
        <ecNumber evidence="2">3.1.21.3</ecNumber>
    </recommendedName>
</protein>
<dbReference type="CDD" id="cd18800">
    <property type="entry name" value="SF2_C_EcoR124I-like"/>
    <property type="match status" value="1"/>
</dbReference>
<keyword evidence="7" id="KW-1185">Reference proteome</keyword>
<comment type="similarity">
    <text evidence="2">Belongs to the HsdR family.</text>
</comment>
<feature type="region of interest" description="Disordered" evidence="3">
    <location>
        <begin position="590"/>
        <end position="609"/>
    </location>
</feature>
<keyword evidence="2" id="KW-0547">Nucleotide-binding</keyword>
<proteinExistence type="inferred from homology"/>
<dbReference type="SUPFAM" id="SSF52540">
    <property type="entry name" value="P-loop containing nucleoside triphosphate hydrolases"/>
    <property type="match status" value="2"/>
</dbReference>